<dbReference type="GO" id="GO:0060271">
    <property type="term" value="P:cilium assembly"/>
    <property type="evidence" value="ECO:0007669"/>
    <property type="project" value="TreeGrafter"/>
</dbReference>
<dbReference type="Proteomes" id="UP000472268">
    <property type="component" value="Chromosome 7"/>
</dbReference>
<evidence type="ECO:0000256" key="1">
    <source>
        <dbReference type="ARBA" id="ARBA00005627"/>
    </source>
</evidence>
<dbReference type="GO" id="GO:0005814">
    <property type="term" value="C:centriole"/>
    <property type="evidence" value="ECO:0007669"/>
    <property type="project" value="TreeGrafter"/>
</dbReference>
<dbReference type="InterPro" id="IPR009852">
    <property type="entry name" value="CENPJ_C_dom"/>
</dbReference>
<dbReference type="OMA" id="VFPDHTM"/>
<dbReference type="AlphaFoldDB" id="A0A673UA58"/>
<dbReference type="InterPro" id="IPR026581">
    <property type="entry name" value="TCP10L/CENPJ"/>
</dbReference>
<name>A0A673UA58_SURSU</name>
<evidence type="ECO:0000313" key="4">
    <source>
        <dbReference type="Proteomes" id="UP000472268"/>
    </source>
</evidence>
<keyword evidence="4" id="KW-1185">Reference proteome</keyword>
<dbReference type="InterPro" id="IPR047002">
    <property type="entry name" value="Tcp10_C_sf"/>
</dbReference>
<reference evidence="3" key="3">
    <citation type="submission" date="2025-09" db="UniProtKB">
        <authorList>
            <consortium name="Ensembl"/>
        </authorList>
    </citation>
    <scope>IDENTIFICATION</scope>
</reference>
<comment type="similarity">
    <text evidence="1">Belongs to the TCP10 family.</text>
</comment>
<organism evidence="3 4">
    <name type="scientific">Suricata suricatta</name>
    <name type="common">Meerkat</name>
    <dbReference type="NCBI Taxonomy" id="37032"/>
    <lineage>
        <taxon>Eukaryota</taxon>
        <taxon>Metazoa</taxon>
        <taxon>Chordata</taxon>
        <taxon>Craniata</taxon>
        <taxon>Vertebrata</taxon>
        <taxon>Euteleostomi</taxon>
        <taxon>Mammalia</taxon>
        <taxon>Eutheria</taxon>
        <taxon>Laurasiatheria</taxon>
        <taxon>Carnivora</taxon>
        <taxon>Feliformia</taxon>
        <taxon>Herpestidae</taxon>
        <taxon>Suricata</taxon>
    </lineage>
</organism>
<evidence type="ECO:0000313" key="3">
    <source>
        <dbReference type="Ensembl" id="ENSSSUP00005018205.1"/>
    </source>
</evidence>
<feature type="domain" description="Centromere protein J C-terminal" evidence="2">
    <location>
        <begin position="27"/>
        <end position="59"/>
    </location>
</feature>
<dbReference type="GO" id="GO:0015631">
    <property type="term" value="F:tubulin binding"/>
    <property type="evidence" value="ECO:0007669"/>
    <property type="project" value="TreeGrafter"/>
</dbReference>
<dbReference type="GO" id="GO:0005813">
    <property type="term" value="C:centrosome"/>
    <property type="evidence" value="ECO:0007669"/>
    <property type="project" value="TreeGrafter"/>
</dbReference>
<sequence>MVSPHRHLWCLQVYRYADAQITHTTYPDGLEVIQFPNKQTEKYHHDGSEEILFPDGTWRRLSDGREEMVFPYRTAVSVERSNHCVHNGQREIQTSCFKRREYPDGTVKTVCCTGHQETQYASGRVEFRYEPGNTVLDRRRGRPSTPDVPCDFQLQGFLVKQDKRLEQH</sequence>
<dbReference type="PANTHER" id="PTHR10331">
    <property type="entry name" value="T COMPLEX PROTEIN 10"/>
    <property type="match status" value="1"/>
</dbReference>
<dbReference type="Pfam" id="PF07202">
    <property type="entry name" value="Tcp10_C"/>
    <property type="match status" value="2"/>
</dbReference>
<dbReference type="Ensembl" id="ENSSSUT00005020771.1">
    <property type="protein sequence ID" value="ENSSSUP00005018205.1"/>
    <property type="gene ID" value="ENSSSUG00005011760.1"/>
</dbReference>
<dbReference type="GO" id="GO:0061511">
    <property type="term" value="P:centriole elongation"/>
    <property type="evidence" value="ECO:0007669"/>
    <property type="project" value="TreeGrafter"/>
</dbReference>
<dbReference type="PANTHER" id="PTHR10331:SF25">
    <property type="entry name" value="T-COMPLEX PROTEIN 10A-RELATED"/>
    <property type="match status" value="1"/>
</dbReference>
<accession>A0A673UA58</accession>
<reference evidence="3" key="2">
    <citation type="submission" date="2025-08" db="UniProtKB">
        <authorList>
            <consortium name="Ensembl"/>
        </authorList>
    </citation>
    <scope>IDENTIFICATION</scope>
</reference>
<evidence type="ECO:0000259" key="2">
    <source>
        <dbReference type="Pfam" id="PF07202"/>
    </source>
</evidence>
<protein>
    <recommendedName>
        <fullName evidence="2">Centromere protein J C-terminal domain-containing protein</fullName>
    </recommendedName>
</protein>
<reference evidence="3 4" key="1">
    <citation type="submission" date="2019-05" db="EMBL/GenBank/DDBJ databases">
        <title>A Chromosome-scale Meerkat (S. suricatta) Genome Assembly.</title>
        <authorList>
            <person name="Dudchenko O."/>
            <person name="Lieberman Aiden E."/>
            <person name="Tung J."/>
            <person name="Barreiro L.B."/>
            <person name="Clutton-Brock T.H."/>
        </authorList>
    </citation>
    <scope>NUCLEOTIDE SEQUENCE [LARGE SCALE GENOMIC DNA]</scope>
</reference>
<feature type="domain" description="Centromere protein J C-terminal" evidence="2">
    <location>
        <begin position="95"/>
        <end position="126"/>
    </location>
</feature>
<dbReference type="Gene3D" id="2.60.450.20">
    <property type="match status" value="1"/>
</dbReference>
<proteinExistence type="inferred from homology"/>